<dbReference type="InterPro" id="IPR011053">
    <property type="entry name" value="Single_hybrid_motif"/>
</dbReference>
<dbReference type="EMBL" id="AP023343">
    <property type="protein sequence ID" value="BCI86821.1"/>
    <property type="molecule type" value="Genomic_DNA"/>
</dbReference>
<dbReference type="InterPro" id="IPR001882">
    <property type="entry name" value="Biotin_BS"/>
</dbReference>
<dbReference type="InterPro" id="IPR048429">
    <property type="entry name" value="MCC_alpha_BT"/>
</dbReference>
<protein>
    <recommendedName>
        <fullName evidence="3">Lipoyl-binding domain-containing protein</fullName>
    </recommendedName>
</protein>
<dbReference type="PROSITE" id="PS00188">
    <property type="entry name" value="BIOTIN"/>
    <property type="match status" value="1"/>
</dbReference>
<dbReference type="Gene3D" id="2.40.50.100">
    <property type="match status" value="1"/>
</dbReference>
<dbReference type="Pfam" id="PF00364">
    <property type="entry name" value="Biotin_lipoyl"/>
    <property type="match status" value="1"/>
</dbReference>
<dbReference type="PANTHER" id="PTHR45266">
    <property type="entry name" value="OXALOACETATE DECARBOXYLASE ALPHA CHAIN"/>
    <property type="match status" value="1"/>
</dbReference>
<evidence type="ECO:0000259" key="3">
    <source>
        <dbReference type="PROSITE" id="PS50968"/>
    </source>
</evidence>
<accession>A0A7G1I731</accession>
<evidence type="ECO:0000313" key="5">
    <source>
        <dbReference type="Proteomes" id="UP000516380"/>
    </source>
</evidence>
<dbReference type="AlphaFoldDB" id="A0A7G1I731"/>
<dbReference type="SUPFAM" id="SSF51230">
    <property type="entry name" value="Single hybrid motif"/>
    <property type="match status" value="1"/>
</dbReference>
<evidence type="ECO:0000256" key="2">
    <source>
        <dbReference type="ARBA" id="ARBA00048501"/>
    </source>
</evidence>
<proteinExistence type="predicted"/>
<dbReference type="Proteomes" id="UP000516380">
    <property type="component" value="Chromosome"/>
</dbReference>
<name>A0A7G1I731_MYCKA</name>
<dbReference type="PANTHER" id="PTHR45266:SF3">
    <property type="entry name" value="OXALOACETATE DECARBOXYLASE ALPHA CHAIN"/>
    <property type="match status" value="1"/>
</dbReference>
<keyword evidence="1" id="KW-0092">Biotin</keyword>
<evidence type="ECO:0000313" key="4">
    <source>
        <dbReference type="EMBL" id="BCI86821.1"/>
    </source>
</evidence>
<dbReference type="InterPro" id="IPR050709">
    <property type="entry name" value="Biotin_Carboxyl_Carrier/Decarb"/>
</dbReference>
<gene>
    <name evidence="4" type="ORF">NIIDMKKI_20270</name>
</gene>
<reference evidence="4 5" key="1">
    <citation type="submission" date="2020-07" db="EMBL/GenBank/DDBJ databases">
        <title>Mycobacterium kansasii (former subtype) with zoonotic potential isolated from diseased indoor pet cat, Japan.</title>
        <authorList>
            <person name="Fukano H."/>
            <person name="Terazono T."/>
            <person name="Hoshino Y."/>
        </authorList>
    </citation>
    <scope>NUCLEOTIDE SEQUENCE [LARGE SCALE GENOMIC DNA]</scope>
    <source>
        <strain evidence="4 5">Kuro-I</strain>
    </source>
</reference>
<evidence type="ECO:0000256" key="1">
    <source>
        <dbReference type="ARBA" id="ARBA00023267"/>
    </source>
</evidence>
<sequence>MGLAGAARVQVGDGETMCASVQLERDRMSVTVNGVRRDYRWAEADRHLWIADERGTWQIREAEERKIHRAAGERPAEVVSPMPGNVIAMQSASGAEVAEGDVVVVVEAMKMEHALTAPVSGQLEVLVSVGEQVKVDQVLARIKDQGS</sequence>
<feature type="domain" description="Lipoyl-binding" evidence="3">
    <location>
        <begin position="75"/>
        <end position="143"/>
    </location>
</feature>
<keyword evidence="5" id="KW-1185">Reference proteome</keyword>
<dbReference type="GO" id="GO:0004075">
    <property type="term" value="F:biotin carboxylase activity"/>
    <property type="evidence" value="ECO:0007669"/>
    <property type="project" value="UniProtKB-EC"/>
</dbReference>
<dbReference type="CDD" id="cd06850">
    <property type="entry name" value="biotinyl_domain"/>
    <property type="match status" value="1"/>
</dbReference>
<organism evidence="4 5">
    <name type="scientific">Mycobacterium kansasii</name>
    <dbReference type="NCBI Taxonomy" id="1768"/>
    <lineage>
        <taxon>Bacteria</taxon>
        <taxon>Bacillati</taxon>
        <taxon>Actinomycetota</taxon>
        <taxon>Actinomycetes</taxon>
        <taxon>Mycobacteriales</taxon>
        <taxon>Mycobacteriaceae</taxon>
        <taxon>Mycobacterium</taxon>
    </lineage>
</organism>
<dbReference type="InterPro" id="IPR000089">
    <property type="entry name" value="Biotin_lipoyl"/>
</dbReference>
<comment type="catalytic activity">
    <reaction evidence="2">
        <text>N(6)-biotinyl-L-lysyl-[protein] + hydrogencarbonate + ATP = N(6)-carboxybiotinyl-L-lysyl-[protein] + ADP + phosphate + H(+)</text>
        <dbReference type="Rhea" id="RHEA:13501"/>
        <dbReference type="Rhea" id="RHEA-COMP:10505"/>
        <dbReference type="Rhea" id="RHEA-COMP:10506"/>
        <dbReference type="ChEBI" id="CHEBI:15378"/>
        <dbReference type="ChEBI" id="CHEBI:17544"/>
        <dbReference type="ChEBI" id="CHEBI:30616"/>
        <dbReference type="ChEBI" id="CHEBI:43474"/>
        <dbReference type="ChEBI" id="CHEBI:83144"/>
        <dbReference type="ChEBI" id="CHEBI:83145"/>
        <dbReference type="ChEBI" id="CHEBI:456216"/>
        <dbReference type="EC" id="6.3.4.14"/>
    </reaction>
    <physiologicalReaction direction="left-to-right" evidence="2">
        <dbReference type="Rhea" id="RHEA:13502"/>
    </physiologicalReaction>
</comment>
<dbReference type="PROSITE" id="PS50968">
    <property type="entry name" value="BIOTINYL_LIPOYL"/>
    <property type="match status" value="1"/>
</dbReference>
<dbReference type="Pfam" id="PF21139">
    <property type="entry name" value="BT_MCC_alpha"/>
    <property type="match status" value="1"/>
</dbReference>